<dbReference type="Proteomes" id="UP001500101">
    <property type="component" value="Unassembled WGS sequence"/>
</dbReference>
<organism evidence="1 2">
    <name type="scientific">Sphingobacterium kyonggiense</name>
    <dbReference type="NCBI Taxonomy" id="714075"/>
    <lineage>
        <taxon>Bacteria</taxon>
        <taxon>Pseudomonadati</taxon>
        <taxon>Bacteroidota</taxon>
        <taxon>Sphingobacteriia</taxon>
        <taxon>Sphingobacteriales</taxon>
        <taxon>Sphingobacteriaceae</taxon>
        <taxon>Sphingobacterium</taxon>
    </lineage>
</organism>
<evidence type="ECO:0000313" key="2">
    <source>
        <dbReference type="Proteomes" id="UP001500101"/>
    </source>
</evidence>
<evidence type="ECO:0000313" key="1">
    <source>
        <dbReference type="EMBL" id="GAA4142042.1"/>
    </source>
</evidence>
<protein>
    <recommendedName>
        <fullName evidence="3">HEAT repeat protein</fullName>
    </recommendedName>
</protein>
<keyword evidence="2" id="KW-1185">Reference proteome</keyword>
<sequence length="207" mass="23309">MISQQLASALGRKDEQPNIDLAIAIVDKNDHQAVAALIELIHGKNKDYQNDSIKVLYEIGERNPNLIAEYIPPFITGLSSKNNRLQWGSMAALRSLINSYEAELYAELENLQDAANKGSVITKDNFIGILVGLMGNHDYHDKAFDYLIKQMETCPTNQLPMYAEMALSKINQSTKDVFIDTLNARLGEIEKESKMKRVLKVIQKLNK</sequence>
<dbReference type="EMBL" id="BAAAZI010000009">
    <property type="protein sequence ID" value="GAA4142042.1"/>
    <property type="molecule type" value="Genomic_DNA"/>
</dbReference>
<dbReference type="SUPFAM" id="SSF48371">
    <property type="entry name" value="ARM repeat"/>
    <property type="match status" value="1"/>
</dbReference>
<accession>A0ABP7YVQ2</accession>
<dbReference type="RefSeq" id="WP_344674832.1">
    <property type="nucleotide sequence ID" value="NZ_BAAAZI010000009.1"/>
</dbReference>
<evidence type="ECO:0008006" key="3">
    <source>
        <dbReference type="Google" id="ProtNLM"/>
    </source>
</evidence>
<proteinExistence type="predicted"/>
<dbReference type="Gene3D" id="1.25.10.10">
    <property type="entry name" value="Leucine-rich Repeat Variant"/>
    <property type="match status" value="1"/>
</dbReference>
<dbReference type="InterPro" id="IPR016024">
    <property type="entry name" value="ARM-type_fold"/>
</dbReference>
<comment type="caution">
    <text evidence="1">The sequence shown here is derived from an EMBL/GenBank/DDBJ whole genome shotgun (WGS) entry which is preliminary data.</text>
</comment>
<name>A0ABP7YVQ2_9SPHI</name>
<gene>
    <name evidence="1" type="ORF">GCM10022216_22610</name>
</gene>
<dbReference type="InterPro" id="IPR011989">
    <property type="entry name" value="ARM-like"/>
</dbReference>
<reference evidence="2" key="1">
    <citation type="journal article" date="2019" name="Int. J. Syst. Evol. Microbiol.">
        <title>The Global Catalogue of Microorganisms (GCM) 10K type strain sequencing project: providing services to taxonomists for standard genome sequencing and annotation.</title>
        <authorList>
            <consortium name="The Broad Institute Genomics Platform"/>
            <consortium name="The Broad Institute Genome Sequencing Center for Infectious Disease"/>
            <person name="Wu L."/>
            <person name="Ma J."/>
        </authorList>
    </citation>
    <scope>NUCLEOTIDE SEQUENCE [LARGE SCALE GENOMIC DNA]</scope>
    <source>
        <strain evidence="2">JCM 16704</strain>
    </source>
</reference>